<evidence type="ECO:0000313" key="1">
    <source>
        <dbReference type="EMBL" id="KAG8378855.1"/>
    </source>
</evidence>
<evidence type="ECO:0000313" key="2">
    <source>
        <dbReference type="Proteomes" id="UP000826271"/>
    </source>
</evidence>
<reference evidence="1" key="1">
    <citation type="submission" date="2019-10" db="EMBL/GenBank/DDBJ databases">
        <authorList>
            <person name="Zhang R."/>
            <person name="Pan Y."/>
            <person name="Wang J."/>
            <person name="Ma R."/>
            <person name="Yu S."/>
        </authorList>
    </citation>
    <scope>NUCLEOTIDE SEQUENCE</scope>
    <source>
        <strain evidence="1">LA-IB0</strain>
        <tissue evidence="1">Leaf</tissue>
    </source>
</reference>
<dbReference type="PANTHER" id="PTHR35307">
    <property type="entry name" value="PROTEIN, PUTATIVE-RELATED"/>
    <property type="match status" value="1"/>
</dbReference>
<comment type="caution">
    <text evidence="1">The sequence shown here is derived from an EMBL/GenBank/DDBJ whole genome shotgun (WGS) entry which is preliminary data.</text>
</comment>
<dbReference type="Proteomes" id="UP000826271">
    <property type="component" value="Unassembled WGS sequence"/>
</dbReference>
<keyword evidence="2" id="KW-1185">Reference proteome</keyword>
<name>A0AAV6XIG3_9LAMI</name>
<dbReference type="AlphaFoldDB" id="A0AAV6XIG3"/>
<gene>
    <name evidence="1" type="ORF">BUALT_Bualt07G0028100</name>
</gene>
<organism evidence="1 2">
    <name type="scientific">Buddleja alternifolia</name>
    <dbReference type="NCBI Taxonomy" id="168488"/>
    <lineage>
        <taxon>Eukaryota</taxon>
        <taxon>Viridiplantae</taxon>
        <taxon>Streptophyta</taxon>
        <taxon>Embryophyta</taxon>
        <taxon>Tracheophyta</taxon>
        <taxon>Spermatophyta</taxon>
        <taxon>Magnoliopsida</taxon>
        <taxon>eudicotyledons</taxon>
        <taxon>Gunneridae</taxon>
        <taxon>Pentapetalae</taxon>
        <taxon>asterids</taxon>
        <taxon>lamiids</taxon>
        <taxon>Lamiales</taxon>
        <taxon>Scrophulariaceae</taxon>
        <taxon>Buddlejeae</taxon>
        <taxon>Buddleja</taxon>
    </lineage>
</organism>
<dbReference type="PANTHER" id="PTHR35307:SF3">
    <property type="entry name" value="DUF4220 DOMAIN-CONTAINING PROTEIN"/>
    <property type="match status" value="1"/>
</dbReference>
<accession>A0AAV6XIG3</accession>
<proteinExistence type="predicted"/>
<dbReference type="EMBL" id="WHWC01000007">
    <property type="protein sequence ID" value="KAG8378855.1"/>
    <property type="molecule type" value="Genomic_DNA"/>
</dbReference>
<protein>
    <submittedName>
        <fullName evidence="1">Uncharacterized protein</fullName>
    </submittedName>
</protein>
<sequence>MRGLREVGRNQVPSLHSQEPLKCWSLPLVTLTSIAIALPNIPKHNVNLLLQSVDEGLFYVKLIEKSLDKKGNLAKSRNAADVIWVGVELYRKWQDKDLHETSLKGRNSKVTLKELSNKAEGMIVDFKRDVKDFVMENPLNWPVKVIAANSMYRICERLLRAHEGDSLTTDEGLFEQLSNMIANIMAACFTNLMRVIIMKCHHKAIKYNAKSVREAALLLGETEEILRILEQHRAARSDPDESEYIKKWCGLISQKF</sequence>